<dbReference type="InterPro" id="IPR009045">
    <property type="entry name" value="Zn_M74/Hedgehog-like"/>
</dbReference>
<organism evidence="2 3">
    <name type="scientific">Flammeovirga aprica JL-4</name>
    <dbReference type="NCBI Taxonomy" id="694437"/>
    <lineage>
        <taxon>Bacteria</taxon>
        <taxon>Pseudomonadati</taxon>
        <taxon>Bacteroidota</taxon>
        <taxon>Cytophagia</taxon>
        <taxon>Cytophagales</taxon>
        <taxon>Flammeovirgaceae</taxon>
        <taxon>Flammeovirga</taxon>
    </lineage>
</organism>
<comment type="caution">
    <text evidence="2">The sequence shown here is derived from an EMBL/GenBank/DDBJ whole genome shotgun (WGS) entry which is preliminary data.</text>
</comment>
<gene>
    <name evidence="2" type="ORF">HHU12_26550</name>
</gene>
<evidence type="ECO:0000313" key="3">
    <source>
        <dbReference type="Proteomes" id="UP000576082"/>
    </source>
</evidence>
<dbReference type="Gene3D" id="3.30.1380.10">
    <property type="match status" value="1"/>
</dbReference>
<sequence length="209" mass="23533">MSKKNNTLEKESSDKKNKDTSKKSGKYWVKWANEHAKNSNKIDDLNSGFKKNVSQFIKALENSGATVKIKATKRSSKRAYLFHWCWKISLGKCKPSDASKLEGVNIKWDHGDINASKKGALEMVKGFGLAVPPKSKVAPSLTSNHIAGNAIDMEIFWEGEISILKNDKTKVKIKYNESTNNNTDLHEVAESYGVFKHKNDEPHWSHNGR</sequence>
<evidence type="ECO:0000313" key="2">
    <source>
        <dbReference type="EMBL" id="NME71556.1"/>
    </source>
</evidence>
<protein>
    <recommendedName>
        <fullName evidence="4">Peptidoglycan-binding domain-containing protein</fullName>
    </recommendedName>
</protein>
<dbReference type="AlphaFoldDB" id="A0A7X9RZG9"/>
<feature type="region of interest" description="Disordered" evidence="1">
    <location>
        <begin position="1"/>
        <end position="24"/>
    </location>
</feature>
<accession>A0A7X9RZG9</accession>
<dbReference type="EMBL" id="JABANE010000104">
    <property type="protein sequence ID" value="NME71556.1"/>
    <property type="molecule type" value="Genomic_DNA"/>
</dbReference>
<proteinExistence type="predicted"/>
<name>A0A7X9RZG9_9BACT</name>
<keyword evidence="3" id="KW-1185">Reference proteome</keyword>
<evidence type="ECO:0000256" key="1">
    <source>
        <dbReference type="SAM" id="MobiDB-lite"/>
    </source>
</evidence>
<evidence type="ECO:0008006" key="4">
    <source>
        <dbReference type="Google" id="ProtNLM"/>
    </source>
</evidence>
<dbReference type="SUPFAM" id="SSF55166">
    <property type="entry name" value="Hedgehog/DD-peptidase"/>
    <property type="match status" value="1"/>
</dbReference>
<dbReference type="Proteomes" id="UP000576082">
    <property type="component" value="Unassembled WGS sequence"/>
</dbReference>
<feature type="compositionally biased region" description="Basic and acidic residues" evidence="1">
    <location>
        <begin position="1"/>
        <end position="22"/>
    </location>
</feature>
<reference evidence="2 3" key="1">
    <citation type="submission" date="2020-04" db="EMBL/GenBank/DDBJ databases">
        <title>Flammeovirga sp. SR4, a novel species isolated from seawater.</title>
        <authorList>
            <person name="Wang X."/>
        </authorList>
    </citation>
    <scope>NUCLEOTIDE SEQUENCE [LARGE SCALE GENOMIC DNA]</scope>
    <source>
        <strain evidence="2 3">ATCC 23126</strain>
    </source>
</reference>